<dbReference type="OrthoDB" id="8440449at2759"/>
<gene>
    <name evidence="7" type="ORF">GPM918_LOCUS18482</name>
    <name evidence="6" type="ORF">OVA965_LOCUS12619</name>
    <name evidence="9" type="ORF">SRO942_LOCUS18479</name>
    <name evidence="8" type="ORF">TMI583_LOCUS12623</name>
</gene>
<dbReference type="InterPro" id="IPR018114">
    <property type="entry name" value="TRYPSIN_HIS"/>
</dbReference>
<dbReference type="InterPro" id="IPR001314">
    <property type="entry name" value="Peptidase_S1A"/>
</dbReference>
<dbReference type="Pfam" id="PF00089">
    <property type="entry name" value="Trypsin"/>
    <property type="match status" value="1"/>
</dbReference>
<evidence type="ECO:0000313" key="9">
    <source>
        <dbReference type="EMBL" id="CAF3860830.1"/>
    </source>
</evidence>
<dbReference type="SMART" id="SM00020">
    <property type="entry name" value="Tryp_SPc"/>
    <property type="match status" value="1"/>
</dbReference>
<accession>A0A814NNU3</accession>
<evidence type="ECO:0000256" key="2">
    <source>
        <dbReference type="ARBA" id="ARBA00024195"/>
    </source>
</evidence>
<dbReference type="InterPro" id="IPR051487">
    <property type="entry name" value="Ser/Thr_Proteases_Immune/Dev"/>
</dbReference>
<keyword evidence="3" id="KW-0645">Protease</keyword>
<evidence type="ECO:0000313" key="10">
    <source>
        <dbReference type="Proteomes" id="UP000663829"/>
    </source>
</evidence>
<keyword evidence="4" id="KW-0472">Membrane</keyword>
<keyword evidence="4" id="KW-1133">Transmembrane helix</keyword>
<evidence type="ECO:0000256" key="3">
    <source>
        <dbReference type="RuleBase" id="RU363034"/>
    </source>
</evidence>
<dbReference type="Proteomes" id="UP000681722">
    <property type="component" value="Unassembled WGS sequence"/>
</dbReference>
<dbReference type="EMBL" id="CAJNOK010005112">
    <property type="protein sequence ID" value="CAF0960665.1"/>
    <property type="molecule type" value="Genomic_DNA"/>
</dbReference>
<dbReference type="PRINTS" id="PR00722">
    <property type="entry name" value="CHYMOTRYPSIN"/>
</dbReference>
<reference evidence="7" key="1">
    <citation type="submission" date="2021-02" db="EMBL/GenBank/DDBJ databases">
        <authorList>
            <person name="Nowell W R."/>
        </authorList>
    </citation>
    <scope>NUCLEOTIDE SEQUENCE</scope>
</reference>
<dbReference type="InterPro" id="IPR043504">
    <property type="entry name" value="Peptidase_S1_PA_chymotrypsin"/>
</dbReference>
<evidence type="ECO:0000313" key="6">
    <source>
        <dbReference type="EMBL" id="CAF0960665.1"/>
    </source>
</evidence>
<evidence type="ECO:0000256" key="1">
    <source>
        <dbReference type="ARBA" id="ARBA00023157"/>
    </source>
</evidence>
<dbReference type="InterPro" id="IPR033116">
    <property type="entry name" value="TRYPSIN_SER"/>
</dbReference>
<keyword evidence="1" id="KW-1015">Disulfide bond</keyword>
<dbReference type="Proteomes" id="UP000677228">
    <property type="component" value="Unassembled WGS sequence"/>
</dbReference>
<dbReference type="EMBL" id="CAJOBA010005117">
    <property type="protein sequence ID" value="CAF3733555.1"/>
    <property type="molecule type" value="Genomic_DNA"/>
</dbReference>
<evidence type="ECO:0000259" key="5">
    <source>
        <dbReference type="PROSITE" id="PS50240"/>
    </source>
</evidence>
<feature type="domain" description="Peptidase S1" evidence="5">
    <location>
        <begin position="117"/>
        <end position="362"/>
    </location>
</feature>
<dbReference type="EMBL" id="CAJOBC010005349">
    <property type="protein sequence ID" value="CAF3860830.1"/>
    <property type="molecule type" value="Genomic_DNA"/>
</dbReference>
<dbReference type="PANTHER" id="PTHR24256">
    <property type="entry name" value="TRYPTASE-RELATED"/>
    <property type="match status" value="1"/>
</dbReference>
<dbReference type="CDD" id="cd00190">
    <property type="entry name" value="Tryp_SPc"/>
    <property type="match status" value="1"/>
</dbReference>
<keyword evidence="10" id="KW-1185">Reference proteome</keyword>
<keyword evidence="3" id="KW-0378">Hydrolase</keyword>
<evidence type="ECO:0000256" key="4">
    <source>
        <dbReference type="SAM" id="Phobius"/>
    </source>
</evidence>
<dbReference type="Proteomes" id="UP000663829">
    <property type="component" value="Unassembled WGS sequence"/>
</dbReference>
<dbReference type="InterPro" id="IPR001254">
    <property type="entry name" value="Trypsin_dom"/>
</dbReference>
<feature type="transmembrane region" description="Helical" evidence="4">
    <location>
        <begin position="37"/>
        <end position="63"/>
    </location>
</feature>
<comment type="similarity">
    <text evidence="2">Belongs to the peptidase S1 family. CLIP subfamily.</text>
</comment>
<name>A0A814NNU3_9BILA</name>
<dbReference type="SUPFAM" id="SSF50494">
    <property type="entry name" value="Trypsin-like serine proteases"/>
    <property type="match status" value="1"/>
</dbReference>
<proteinExistence type="inferred from homology"/>
<comment type="caution">
    <text evidence="7">The sequence shown here is derived from an EMBL/GenBank/DDBJ whole genome shotgun (WGS) entry which is preliminary data.</text>
</comment>
<dbReference type="GO" id="GO:0006508">
    <property type="term" value="P:proteolysis"/>
    <property type="evidence" value="ECO:0007669"/>
    <property type="project" value="UniProtKB-KW"/>
</dbReference>
<dbReference type="Gene3D" id="2.40.10.10">
    <property type="entry name" value="Trypsin-like serine proteases"/>
    <property type="match status" value="1"/>
</dbReference>
<keyword evidence="4" id="KW-0812">Transmembrane</keyword>
<evidence type="ECO:0000313" key="7">
    <source>
        <dbReference type="EMBL" id="CAF1095471.1"/>
    </source>
</evidence>
<dbReference type="PROSITE" id="PS50240">
    <property type="entry name" value="TRYPSIN_DOM"/>
    <property type="match status" value="1"/>
</dbReference>
<dbReference type="GO" id="GO:0004252">
    <property type="term" value="F:serine-type endopeptidase activity"/>
    <property type="evidence" value="ECO:0007669"/>
    <property type="project" value="InterPro"/>
</dbReference>
<dbReference type="PROSITE" id="PS00134">
    <property type="entry name" value="TRYPSIN_HIS"/>
    <property type="match status" value="1"/>
</dbReference>
<evidence type="ECO:0000313" key="8">
    <source>
        <dbReference type="EMBL" id="CAF3733555.1"/>
    </source>
</evidence>
<organism evidence="7 10">
    <name type="scientific">Didymodactylos carnosus</name>
    <dbReference type="NCBI Taxonomy" id="1234261"/>
    <lineage>
        <taxon>Eukaryota</taxon>
        <taxon>Metazoa</taxon>
        <taxon>Spiralia</taxon>
        <taxon>Gnathifera</taxon>
        <taxon>Rotifera</taxon>
        <taxon>Eurotatoria</taxon>
        <taxon>Bdelloidea</taxon>
        <taxon>Philodinida</taxon>
        <taxon>Philodinidae</taxon>
        <taxon>Didymodactylos</taxon>
    </lineage>
</organism>
<dbReference type="InterPro" id="IPR009003">
    <property type="entry name" value="Peptidase_S1_PA"/>
</dbReference>
<dbReference type="AlphaFoldDB" id="A0A814NNU3"/>
<dbReference type="EMBL" id="CAJNOQ010005349">
    <property type="protein sequence ID" value="CAF1095471.1"/>
    <property type="molecule type" value="Genomic_DNA"/>
</dbReference>
<dbReference type="PROSITE" id="PS00135">
    <property type="entry name" value="TRYPSIN_SER"/>
    <property type="match status" value="1"/>
</dbReference>
<protein>
    <recommendedName>
        <fullName evidence="5">Peptidase S1 domain-containing protein</fullName>
    </recommendedName>
</protein>
<keyword evidence="3" id="KW-0720">Serine protease</keyword>
<sequence length="365" mass="40440">MQNQQFASLDHIVEHNNINLNLKSASLQEPQQKHGKVVCGAIALFIIVLLLVIALVISIALVFTIGVKATRSDESSNTANSTSTILPVSPLFEPCNCGCPSVEPLFSDETAAATARIVNGETARAHSWPWQILLVMYDPETKLEYRCGATLLTQRHVLTAAHCVHGFFPPYMVLFSGQHARNLSISLIDVRVVNKVYIHESYNSHAHNDLAILTTEEPFRFDTYVSPICLATPNSLLLQANEELVAIGWGRISGQPETFIYPEYLQQVKVAYVPASNCSRILEPTTVLHPGQMCAGRPGHNACSGDSGGPLMRRMRLANTGTYYWQQMGVASLSKDCGWNSTWPDIYVNIPYYYDWIMATVKRAV</sequence>
<dbReference type="Proteomes" id="UP000682733">
    <property type="component" value="Unassembled WGS sequence"/>
</dbReference>
<dbReference type="FunFam" id="2.40.10.10:FF:000068">
    <property type="entry name" value="transmembrane protease serine 2"/>
    <property type="match status" value="1"/>
</dbReference>